<proteinExistence type="predicted"/>
<dbReference type="AlphaFoldDB" id="X1G2M2"/>
<dbReference type="EMBL" id="BARU01005138">
    <property type="protein sequence ID" value="GAH27288.1"/>
    <property type="molecule type" value="Genomic_DNA"/>
</dbReference>
<protein>
    <submittedName>
        <fullName evidence="1">Uncharacterized protein</fullName>
    </submittedName>
</protein>
<evidence type="ECO:0000313" key="1">
    <source>
        <dbReference type="EMBL" id="GAH27288.1"/>
    </source>
</evidence>
<sequence length="147" mass="16476">MGQKNSEKLPNNPIEAQGILIKEFYKKFGKEALPIIENVCGRQGRALGLKVMKKLPDNKLTTVAHAFSKSFNPNFVKIISISDECFHIQGTMCPFSLENTSRALCEAVMAIDHEYFREAVSDKIELKILKTVAAGDIHCDTIYTLKE</sequence>
<gene>
    <name evidence="1" type="ORF">S03H2_09922</name>
</gene>
<accession>X1G2M2</accession>
<organism evidence="1">
    <name type="scientific">marine sediment metagenome</name>
    <dbReference type="NCBI Taxonomy" id="412755"/>
    <lineage>
        <taxon>unclassified sequences</taxon>
        <taxon>metagenomes</taxon>
        <taxon>ecological metagenomes</taxon>
    </lineage>
</organism>
<comment type="caution">
    <text evidence="1">The sequence shown here is derived from an EMBL/GenBank/DDBJ whole genome shotgun (WGS) entry which is preliminary data.</text>
</comment>
<reference evidence="1" key="1">
    <citation type="journal article" date="2014" name="Front. Microbiol.">
        <title>High frequency of phylogenetically diverse reductive dehalogenase-homologous genes in deep subseafloor sedimentary metagenomes.</title>
        <authorList>
            <person name="Kawai M."/>
            <person name="Futagami T."/>
            <person name="Toyoda A."/>
            <person name="Takaki Y."/>
            <person name="Nishi S."/>
            <person name="Hori S."/>
            <person name="Arai W."/>
            <person name="Tsubouchi T."/>
            <person name="Morono Y."/>
            <person name="Uchiyama I."/>
            <person name="Ito T."/>
            <person name="Fujiyama A."/>
            <person name="Inagaki F."/>
            <person name="Takami H."/>
        </authorList>
    </citation>
    <scope>NUCLEOTIDE SEQUENCE</scope>
    <source>
        <strain evidence="1">Expedition CK06-06</strain>
    </source>
</reference>
<name>X1G2M2_9ZZZZ</name>